<dbReference type="EMBL" id="JALJOQ010000117">
    <property type="protein sequence ID" value="KAK9796299.1"/>
    <property type="molecule type" value="Genomic_DNA"/>
</dbReference>
<evidence type="ECO:0000256" key="4">
    <source>
        <dbReference type="ARBA" id="ARBA00023242"/>
    </source>
</evidence>
<keyword evidence="8" id="KW-1185">Reference proteome</keyword>
<dbReference type="GO" id="GO:0005634">
    <property type="term" value="C:nucleus"/>
    <property type="evidence" value="ECO:0007669"/>
    <property type="project" value="TreeGrafter"/>
</dbReference>
<dbReference type="GO" id="GO:0034477">
    <property type="term" value="P:U6 snRNA 3'-end processing"/>
    <property type="evidence" value="ECO:0007669"/>
    <property type="project" value="InterPro"/>
</dbReference>
<evidence type="ECO:0000256" key="1">
    <source>
        <dbReference type="ARBA" id="ARBA00022722"/>
    </source>
</evidence>
<keyword evidence="2" id="KW-0378">Hydrolase</keyword>
<evidence type="ECO:0000256" key="2">
    <source>
        <dbReference type="ARBA" id="ARBA00022801"/>
    </source>
</evidence>
<dbReference type="Gene3D" id="3.90.1140.10">
    <property type="entry name" value="Cyclic phosphodiesterase"/>
    <property type="match status" value="1"/>
</dbReference>
<evidence type="ECO:0000256" key="5">
    <source>
        <dbReference type="ARBA" id="ARBA00029543"/>
    </source>
</evidence>
<evidence type="ECO:0000256" key="3">
    <source>
        <dbReference type="ARBA" id="ARBA00023239"/>
    </source>
</evidence>
<dbReference type="SUPFAM" id="SSF55144">
    <property type="entry name" value="LigT-like"/>
    <property type="match status" value="1"/>
</dbReference>
<dbReference type="GO" id="GO:0016829">
    <property type="term" value="F:lyase activity"/>
    <property type="evidence" value="ECO:0007669"/>
    <property type="project" value="UniProtKB-KW"/>
</dbReference>
<comment type="caution">
    <text evidence="7">The sequence shown here is derived from an EMBL/GenBank/DDBJ whole genome shotgun (WGS) entry which is preliminary data.</text>
</comment>
<keyword evidence="3" id="KW-0456">Lyase</keyword>
<dbReference type="Proteomes" id="UP001465755">
    <property type="component" value="Unassembled WGS sequence"/>
</dbReference>
<evidence type="ECO:0000313" key="7">
    <source>
        <dbReference type="EMBL" id="KAK9796299.1"/>
    </source>
</evidence>
<dbReference type="InterPro" id="IPR027521">
    <property type="entry name" value="Usb1"/>
</dbReference>
<evidence type="ECO:0000256" key="6">
    <source>
        <dbReference type="ARBA" id="ARBA00030030"/>
    </source>
</evidence>
<gene>
    <name evidence="7" type="ORF">WJX73_008460</name>
</gene>
<keyword evidence="1" id="KW-0540">Nuclease</keyword>
<dbReference type="AlphaFoldDB" id="A0AAW1NWC4"/>
<sequence length="252" mass="27974">MSAMHLSRERAVTLEALQGYGSDDSTAEETGGSQLAPEALVGASKLPDGVVSAVEHQGRLRSFPHVEGNYATHVYITVPLPAAYQRAAATLLQQMAWPGLEPLTSETASDQVLHLSLSRTVAIKRPQIEDLVSKLQRALVKVERFIISFKEWAVLVNDEGTRSFLCLAVTQGHDQVCRCIRQVDKAFMLFSLQRFYEDPNPHVSVAWVLGNQRAALLERLQSAGPQSLPEWQLQVQKIECRVGQHTYEVWSG</sequence>
<name>A0AAW1NWC4_9CHLO</name>
<organism evidence="7 8">
    <name type="scientific">Symbiochloris irregularis</name>
    <dbReference type="NCBI Taxonomy" id="706552"/>
    <lineage>
        <taxon>Eukaryota</taxon>
        <taxon>Viridiplantae</taxon>
        <taxon>Chlorophyta</taxon>
        <taxon>core chlorophytes</taxon>
        <taxon>Trebouxiophyceae</taxon>
        <taxon>Trebouxiales</taxon>
        <taxon>Trebouxiaceae</taxon>
        <taxon>Symbiochloris</taxon>
    </lineage>
</organism>
<dbReference type="InterPro" id="IPR009097">
    <property type="entry name" value="Cyclic_Pdiesterase"/>
</dbReference>
<dbReference type="PANTHER" id="PTHR13522:SF3">
    <property type="entry name" value="U6 SNRNA PHOSPHODIESTERASE 1"/>
    <property type="match status" value="1"/>
</dbReference>
<proteinExistence type="predicted"/>
<dbReference type="PANTHER" id="PTHR13522">
    <property type="entry name" value="U6 SNRNA PHOSPHODIESTERASE 1"/>
    <property type="match status" value="1"/>
</dbReference>
<reference evidence="7 8" key="1">
    <citation type="journal article" date="2024" name="Nat. Commun.">
        <title>Phylogenomics reveals the evolutionary origins of lichenization in chlorophyte algae.</title>
        <authorList>
            <person name="Puginier C."/>
            <person name="Libourel C."/>
            <person name="Otte J."/>
            <person name="Skaloud P."/>
            <person name="Haon M."/>
            <person name="Grisel S."/>
            <person name="Petersen M."/>
            <person name="Berrin J.G."/>
            <person name="Delaux P.M."/>
            <person name="Dal Grande F."/>
            <person name="Keller J."/>
        </authorList>
    </citation>
    <scope>NUCLEOTIDE SEQUENCE [LARGE SCALE GENOMIC DNA]</scope>
    <source>
        <strain evidence="7 8">SAG 2036</strain>
    </source>
</reference>
<protein>
    <recommendedName>
        <fullName evidence="5">U6 snRNA phosphodiesterase 1</fullName>
    </recommendedName>
    <alternativeName>
        <fullName evidence="6">3'-5' RNA exonuclease USB1</fullName>
    </alternativeName>
</protein>
<dbReference type="Pfam" id="PF09749">
    <property type="entry name" value="HVSL"/>
    <property type="match status" value="1"/>
</dbReference>
<keyword evidence="4" id="KW-0539">Nucleus</keyword>
<evidence type="ECO:0000313" key="8">
    <source>
        <dbReference type="Proteomes" id="UP001465755"/>
    </source>
</evidence>
<dbReference type="GO" id="GO:0000175">
    <property type="term" value="F:3'-5'-RNA exonuclease activity"/>
    <property type="evidence" value="ECO:0007669"/>
    <property type="project" value="TreeGrafter"/>
</dbReference>
<accession>A0AAW1NWC4</accession>